<dbReference type="PROSITE" id="PS51257">
    <property type="entry name" value="PROKAR_LIPOPROTEIN"/>
    <property type="match status" value="1"/>
</dbReference>
<feature type="signal peptide" evidence="1">
    <location>
        <begin position="1"/>
        <end position="22"/>
    </location>
</feature>
<evidence type="ECO:0000313" key="2">
    <source>
        <dbReference type="EMBL" id="EJR72577.1"/>
    </source>
</evidence>
<dbReference type="EMBL" id="AHFG01000027">
    <property type="protein sequence ID" value="EJR72577.1"/>
    <property type="molecule type" value="Genomic_DNA"/>
</dbReference>
<name>A0A9W5P332_BACCE</name>
<evidence type="ECO:0000313" key="3">
    <source>
        <dbReference type="Proteomes" id="UP000006967"/>
    </source>
</evidence>
<keyword evidence="1" id="KW-0732">Signal</keyword>
<comment type="caution">
    <text evidence="2">The sequence shown here is derived from an EMBL/GenBank/DDBJ whole genome shotgun (WGS) entry which is preliminary data.</text>
</comment>
<sequence>MQKIKRLLLLMMVVGLTAGVLAGCANPKDTTEEFLTAIQKGDVEKARTFVESDKEFNKLNGGCCKTKINIQCYESEKLAEHAIDSDFDHTNVAVPALYL</sequence>
<evidence type="ECO:0000256" key="1">
    <source>
        <dbReference type="SAM" id="SignalP"/>
    </source>
</evidence>
<organism evidence="2 3">
    <name type="scientific">Bacillus cereus VD154</name>
    <dbReference type="NCBI Taxonomy" id="1053238"/>
    <lineage>
        <taxon>Bacteria</taxon>
        <taxon>Bacillati</taxon>
        <taxon>Bacillota</taxon>
        <taxon>Bacilli</taxon>
        <taxon>Bacillales</taxon>
        <taxon>Bacillaceae</taxon>
        <taxon>Bacillus</taxon>
        <taxon>Bacillus cereus group</taxon>
    </lineage>
</organism>
<proteinExistence type="predicted"/>
<gene>
    <name evidence="2" type="ORF">IK5_02623</name>
</gene>
<feature type="chain" id="PRO_5040769431" evidence="1">
    <location>
        <begin position="23"/>
        <end position="99"/>
    </location>
</feature>
<accession>A0A9W5P332</accession>
<dbReference type="AlphaFoldDB" id="A0A9W5P332"/>
<protein>
    <submittedName>
        <fullName evidence="2">Uncharacterized protein</fullName>
    </submittedName>
</protein>
<dbReference type="Proteomes" id="UP000006967">
    <property type="component" value="Unassembled WGS sequence"/>
</dbReference>
<reference evidence="2 3" key="1">
    <citation type="submission" date="2012-04" db="EMBL/GenBank/DDBJ databases">
        <title>The Genome Sequence of Bacillus cereus VD154.</title>
        <authorList>
            <consortium name="The Broad Institute Genome Sequencing Platform"/>
            <consortium name="The Broad Institute Genome Sequencing Center for Infectious Disease"/>
            <person name="Feldgarden M."/>
            <person name="Van der Auwera G.A."/>
            <person name="Mahillon J."/>
            <person name="Duprez V."/>
            <person name="Timmery S."/>
            <person name="Mattelet C."/>
            <person name="Dierick K."/>
            <person name="Sun M."/>
            <person name="Yu Z."/>
            <person name="Zhu L."/>
            <person name="Hu X."/>
            <person name="Shank E.B."/>
            <person name="Swiecicka I."/>
            <person name="Hansen B.M."/>
            <person name="Andrup L."/>
            <person name="Young S.K."/>
            <person name="Zeng Q."/>
            <person name="Gargeya S."/>
            <person name="Fitzgerald M."/>
            <person name="Haas B."/>
            <person name="Abouelleil A."/>
            <person name="Alvarado L."/>
            <person name="Arachchi H.M."/>
            <person name="Berlin A."/>
            <person name="Chapman S.B."/>
            <person name="Goldberg J."/>
            <person name="Griggs A."/>
            <person name="Gujja S."/>
            <person name="Hansen M."/>
            <person name="Howarth C."/>
            <person name="Imamovic A."/>
            <person name="Larimer J."/>
            <person name="McCowen C."/>
            <person name="Montmayeur A."/>
            <person name="Murphy C."/>
            <person name="Neiman D."/>
            <person name="Pearson M."/>
            <person name="Priest M."/>
            <person name="Roberts A."/>
            <person name="Saif S."/>
            <person name="Shea T."/>
            <person name="Sisk P."/>
            <person name="Sykes S."/>
            <person name="Wortman J."/>
            <person name="Nusbaum C."/>
            <person name="Birren B."/>
        </authorList>
    </citation>
    <scope>NUCLEOTIDE SEQUENCE [LARGE SCALE GENOMIC DNA]</scope>
    <source>
        <strain evidence="2 3">VD154</strain>
    </source>
</reference>